<reference evidence="1" key="1">
    <citation type="journal article" date="2020" name="Nature">
        <title>Giant virus diversity and host interactions through global metagenomics.</title>
        <authorList>
            <person name="Schulz F."/>
            <person name="Roux S."/>
            <person name="Paez-Espino D."/>
            <person name="Jungbluth S."/>
            <person name="Walsh D.A."/>
            <person name="Denef V.J."/>
            <person name="McMahon K.D."/>
            <person name="Konstantinidis K.T."/>
            <person name="Eloe-Fadrosh E.A."/>
            <person name="Kyrpides N.C."/>
            <person name="Woyke T."/>
        </authorList>
    </citation>
    <scope>NUCLEOTIDE SEQUENCE</scope>
    <source>
        <strain evidence="1">GVMAG-M-3300018416-26</strain>
    </source>
</reference>
<organism evidence="1">
    <name type="scientific">viral metagenome</name>
    <dbReference type="NCBI Taxonomy" id="1070528"/>
    <lineage>
        <taxon>unclassified sequences</taxon>
        <taxon>metagenomes</taxon>
        <taxon>organismal metagenomes</taxon>
    </lineage>
</organism>
<sequence length="147" mass="17270">MNVSFMSIPNKYIFVNDRNTKDILHLNVNILSHDNNHLNSIASIPVFRSLKMTTKFQEQIINKKNMRANWYASKDNKTNDCVICSHVTTKNYFDNLSKIKEFDMDNEKSVKILMTNNIGLFYVDDFLIKEHNEQLLLIGKIWTPQQL</sequence>
<dbReference type="AlphaFoldDB" id="A0A6C0BPH8"/>
<evidence type="ECO:0000313" key="1">
    <source>
        <dbReference type="EMBL" id="QHS94335.1"/>
    </source>
</evidence>
<protein>
    <submittedName>
        <fullName evidence="1">Uncharacterized protein</fullName>
    </submittedName>
</protein>
<dbReference type="EMBL" id="MN739220">
    <property type="protein sequence ID" value="QHS94335.1"/>
    <property type="molecule type" value="Genomic_DNA"/>
</dbReference>
<proteinExistence type="predicted"/>
<name>A0A6C0BPH8_9ZZZZ</name>
<accession>A0A6C0BPH8</accession>